<evidence type="ECO:0000313" key="8">
    <source>
        <dbReference type="Proteomes" id="UP001165343"/>
    </source>
</evidence>
<dbReference type="RefSeq" id="WP_249867634.1">
    <property type="nucleotide sequence ID" value="NZ_JAMGBC010000001.1"/>
</dbReference>
<reference evidence="7" key="1">
    <citation type="submission" date="2022-05" db="EMBL/GenBank/DDBJ databases">
        <authorList>
            <person name="Jo J.-H."/>
            <person name="Im W.-T."/>
        </authorList>
    </citation>
    <scope>NUCLEOTIDE SEQUENCE</scope>
    <source>
        <strain evidence="7">RG327</strain>
    </source>
</reference>
<dbReference type="PANTHER" id="PTHR23508:SF10">
    <property type="entry name" value="CARBOXYLIC ACID TRANSPORTER PROTEIN HOMOLOG"/>
    <property type="match status" value="1"/>
</dbReference>
<dbReference type="PROSITE" id="PS00217">
    <property type="entry name" value="SUGAR_TRANSPORT_2"/>
    <property type="match status" value="1"/>
</dbReference>
<evidence type="ECO:0000256" key="1">
    <source>
        <dbReference type="ARBA" id="ARBA00004141"/>
    </source>
</evidence>
<dbReference type="Proteomes" id="UP001165343">
    <property type="component" value="Unassembled WGS sequence"/>
</dbReference>
<dbReference type="InterPro" id="IPR011701">
    <property type="entry name" value="MFS"/>
</dbReference>
<dbReference type="InterPro" id="IPR005829">
    <property type="entry name" value="Sugar_transporter_CS"/>
</dbReference>
<organism evidence="7 8">
    <name type="scientific">Sphingomonas anseongensis</name>
    <dbReference type="NCBI Taxonomy" id="2908207"/>
    <lineage>
        <taxon>Bacteria</taxon>
        <taxon>Pseudomonadati</taxon>
        <taxon>Pseudomonadota</taxon>
        <taxon>Alphaproteobacteria</taxon>
        <taxon>Sphingomonadales</taxon>
        <taxon>Sphingomonadaceae</taxon>
        <taxon>Sphingomonas</taxon>
    </lineage>
</organism>
<dbReference type="PANTHER" id="PTHR23508">
    <property type="entry name" value="CARBOXYLIC ACID TRANSPORTER PROTEIN HOMOLOG"/>
    <property type="match status" value="1"/>
</dbReference>
<accession>A0ABT0REM7</accession>
<dbReference type="EMBL" id="JAMGBC010000001">
    <property type="protein sequence ID" value="MCL6678693.1"/>
    <property type="molecule type" value="Genomic_DNA"/>
</dbReference>
<proteinExistence type="predicted"/>
<feature type="transmembrane region" description="Helical" evidence="5">
    <location>
        <begin position="251"/>
        <end position="272"/>
    </location>
</feature>
<feature type="transmembrane region" description="Helical" evidence="5">
    <location>
        <begin position="340"/>
        <end position="360"/>
    </location>
</feature>
<dbReference type="Gene3D" id="1.20.1250.20">
    <property type="entry name" value="MFS general substrate transporter like domains"/>
    <property type="match status" value="2"/>
</dbReference>
<feature type="transmembrane region" description="Helical" evidence="5">
    <location>
        <begin position="82"/>
        <end position="102"/>
    </location>
</feature>
<evidence type="ECO:0000259" key="6">
    <source>
        <dbReference type="PROSITE" id="PS50850"/>
    </source>
</evidence>
<feature type="domain" description="Major facilitator superfamily (MFS) profile" evidence="6">
    <location>
        <begin position="17"/>
        <end position="398"/>
    </location>
</feature>
<dbReference type="PROSITE" id="PS50850">
    <property type="entry name" value="MFS"/>
    <property type="match status" value="1"/>
</dbReference>
<evidence type="ECO:0000313" key="7">
    <source>
        <dbReference type="EMBL" id="MCL6678693.1"/>
    </source>
</evidence>
<comment type="subcellular location">
    <subcellularLocation>
        <location evidence="1">Membrane</location>
        <topology evidence="1">Multi-pass membrane protein</topology>
    </subcellularLocation>
</comment>
<evidence type="ECO:0000256" key="2">
    <source>
        <dbReference type="ARBA" id="ARBA00022692"/>
    </source>
</evidence>
<dbReference type="InterPro" id="IPR020846">
    <property type="entry name" value="MFS_dom"/>
</dbReference>
<gene>
    <name evidence="7" type="ORF">LZ519_05080</name>
</gene>
<keyword evidence="4 5" id="KW-0472">Membrane</keyword>
<keyword evidence="2 5" id="KW-0812">Transmembrane</keyword>
<feature type="transmembrane region" description="Helical" evidence="5">
    <location>
        <begin position="211"/>
        <end position="231"/>
    </location>
</feature>
<dbReference type="InterPro" id="IPR036259">
    <property type="entry name" value="MFS_trans_sf"/>
</dbReference>
<feature type="transmembrane region" description="Helical" evidence="5">
    <location>
        <begin position="169"/>
        <end position="190"/>
    </location>
</feature>
<evidence type="ECO:0000256" key="3">
    <source>
        <dbReference type="ARBA" id="ARBA00022989"/>
    </source>
</evidence>
<feature type="transmembrane region" description="Helical" evidence="5">
    <location>
        <begin position="108"/>
        <end position="129"/>
    </location>
</feature>
<keyword evidence="3 5" id="KW-1133">Transmembrane helix</keyword>
<feature type="transmembrane region" description="Helical" evidence="5">
    <location>
        <begin position="20"/>
        <end position="42"/>
    </location>
</feature>
<keyword evidence="8" id="KW-1185">Reference proteome</keyword>
<sequence>MSLIADLKSLEKSQKSAIWASYLGWTLDAFDFFLLVFMLKAISAEFGTDVKSVAYAIFVTLAARAFGALFFGILADRFGRRPILMIVILAFSAFSALSGLAGSLSQLILIRALFGFAMGGEWGIGASLVMESIPPKLRGPVSGLLQSGYPSGYFVASIVYFLLFDAIGWRGMFFVGIAPAFLVFLIRMHVEESPAFNAARHKPRVNPFTELARNWKIALYMIVLMAAFNAFSHGTQDLYPTFLQQQHHFDTRLTGTLTAIMNVGAIVGGISFGIWSERIGRKRAIIIACALALPIIPLWAFSTTPLLLGIGAFLMQVAVQGAWGIVPVHLNELSPGAVRAMFPGFAYQLGNLLMSKNAVFQAGIAESRGNNYGLALAIFGGATAVMIAAWTAIGPERKHASFVDTVAAKE</sequence>
<dbReference type="Pfam" id="PF07690">
    <property type="entry name" value="MFS_1"/>
    <property type="match status" value="1"/>
</dbReference>
<feature type="transmembrane region" description="Helical" evidence="5">
    <location>
        <begin position="372"/>
        <end position="393"/>
    </location>
</feature>
<comment type="caution">
    <text evidence="7">The sequence shown here is derived from an EMBL/GenBank/DDBJ whole genome shotgun (WGS) entry which is preliminary data.</text>
</comment>
<protein>
    <submittedName>
        <fullName evidence="7">MFS transporter</fullName>
    </submittedName>
</protein>
<dbReference type="SUPFAM" id="SSF103473">
    <property type="entry name" value="MFS general substrate transporter"/>
    <property type="match status" value="1"/>
</dbReference>
<evidence type="ECO:0000256" key="5">
    <source>
        <dbReference type="SAM" id="Phobius"/>
    </source>
</evidence>
<feature type="transmembrane region" description="Helical" evidence="5">
    <location>
        <begin position="54"/>
        <end position="75"/>
    </location>
</feature>
<name>A0ABT0REM7_9SPHN</name>
<evidence type="ECO:0000256" key="4">
    <source>
        <dbReference type="ARBA" id="ARBA00023136"/>
    </source>
</evidence>
<feature type="transmembrane region" description="Helical" evidence="5">
    <location>
        <begin position="141"/>
        <end position="163"/>
    </location>
</feature>